<name>A0A0N0DQW0_LEPPY</name>
<evidence type="ECO:0000256" key="1">
    <source>
        <dbReference type="SAM" id="Phobius"/>
    </source>
</evidence>
<keyword evidence="1" id="KW-0812">Transmembrane</keyword>
<accession>A0A0N0DQW0</accession>
<evidence type="ECO:0000313" key="3">
    <source>
        <dbReference type="Proteomes" id="UP000037923"/>
    </source>
</evidence>
<sequence length="125" mass="13807">MEFVNDPFVLHAIALILTPVSVLVFVLLWINTREVRRFMANAPLQQPQPPPPVQRSCRKPTYIDLFTANSPYSMSASAAADARRTPLFTADDSSTYSCFGDSLVPRPWLLTPEDAPALDIALNCG</sequence>
<keyword evidence="1" id="KW-0472">Membrane</keyword>
<dbReference type="AlphaFoldDB" id="A0A0N0DQW0"/>
<dbReference type="Proteomes" id="UP000037923">
    <property type="component" value="Unassembled WGS sequence"/>
</dbReference>
<dbReference type="GeneID" id="26909765"/>
<organism evidence="2 3">
    <name type="scientific">Leptomonas pyrrhocoris</name>
    <name type="common">Firebug parasite</name>
    <dbReference type="NCBI Taxonomy" id="157538"/>
    <lineage>
        <taxon>Eukaryota</taxon>
        <taxon>Discoba</taxon>
        <taxon>Euglenozoa</taxon>
        <taxon>Kinetoplastea</taxon>
        <taxon>Metakinetoplastina</taxon>
        <taxon>Trypanosomatida</taxon>
        <taxon>Trypanosomatidae</taxon>
        <taxon>Leishmaniinae</taxon>
        <taxon>Leptomonas</taxon>
    </lineage>
</organism>
<reference evidence="2 3" key="1">
    <citation type="submission" date="2015-07" db="EMBL/GenBank/DDBJ databases">
        <title>High-quality genome of monoxenous trypanosomatid Leptomonas pyrrhocoris.</title>
        <authorList>
            <person name="Flegontov P."/>
            <person name="Butenko A."/>
            <person name="Firsov S."/>
            <person name="Vlcek C."/>
            <person name="Logacheva M.D."/>
            <person name="Field M."/>
            <person name="Filatov D."/>
            <person name="Flegontova O."/>
            <person name="Gerasimov E."/>
            <person name="Jackson A.P."/>
            <person name="Kelly S."/>
            <person name="Opperdoes F."/>
            <person name="O'Reilly A."/>
            <person name="Votypka J."/>
            <person name="Yurchenko V."/>
            <person name="Lukes J."/>
        </authorList>
    </citation>
    <scope>NUCLEOTIDE SEQUENCE [LARGE SCALE GENOMIC DNA]</scope>
    <source>
        <strain evidence="2">H10</strain>
    </source>
</reference>
<keyword evidence="3" id="KW-1185">Reference proteome</keyword>
<comment type="caution">
    <text evidence="2">The sequence shown here is derived from an EMBL/GenBank/DDBJ whole genome shotgun (WGS) entry which is preliminary data.</text>
</comment>
<gene>
    <name evidence="2" type="ORF">ABB37_09482</name>
</gene>
<dbReference type="VEuPathDB" id="TriTrypDB:LpyrH10_32_0150"/>
<feature type="transmembrane region" description="Helical" evidence="1">
    <location>
        <begin position="12"/>
        <end position="30"/>
    </location>
</feature>
<evidence type="ECO:0000313" key="2">
    <source>
        <dbReference type="EMBL" id="KPA73842.1"/>
    </source>
</evidence>
<keyword evidence="1" id="KW-1133">Transmembrane helix</keyword>
<dbReference type="EMBL" id="LGTL01000032">
    <property type="protein sequence ID" value="KPA73842.1"/>
    <property type="molecule type" value="Genomic_DNA"/>
</dbReference>
<proteinExistence type="predicted"/>
<dbReference type="RefSeq" id="XP_015652281.1">
    <property type="nucleotide sequence ID" value="XM_015808961.1"/>
</dbReference>
<protein>
    <submittedName>
        <fullName evidence="2">Uncharacterized protein</fullName>
    </submittedName>
</protein>